<organism evidence="12 13">
    <name type="scientific">Kribbella steppae</name>
    <dbReference type="NCBI Taxonomy" id="2512223"/>
    <lineage>
        <taxon>Bacteria</taxon>
        <taxon>Bacillati</taxon>
        <taxon>Actinomycetota</taxon>
        <taxon>Actinomycetes</taxon>
        <taxon>Propionibacteriales</taxon>
        <taxon>Kribbellaceae</taxon>
        <taxon>Kribbella</taxon>
    </lineage>
</organism>
<dbReference type="EMBL" id="SLWN01000013">
    <property type="protein sequence ID" value="TCO19804.1"/>
    <property type="molecule type" value="Genomic_DNA"/>
</dbReference>
<dbReference type="EC" id="2.7.13.3" evidence="2"/>
<keyword evidence="3" id="KW-0597">Phosphoprotein</keyword>
<name>A0A4R2H3T2_9ACTN</name>
<reference evidence="12 13" key="1">
    <citation type="journal article" date="2015" name="Stand. Genomic Sci.">
        <title>Genomic Encyclopedia of Bacterial and Archaeal Type Strains, Phase III: the genomes of soil and plant-associated and newly described type strains.</title>
        <authorList>
            <person name="Whitman W.B."/>
            <person name="Woyke T."/>
            <person name="Klenk H.P."/>
            <person name="Zhou Y."/>
            <person name="Lilburn T.G."/>
            <person name="Beck B.J."/>
            <person name="De Vos P."/>
            <person name="Vandamme P."/>
            <person name="Eisen J.A."/>
            <person name="Garrity G."/>
            <person name="Hugenholtz P."/>
            <person name="Kyrpides N.C."/>
        </authorList>
    </citation>
    <scope>NUCLEOTIDE SEQUENCE [LARGE SCALE GENOMIC DNA]</scope>
    <source>
        <strain evidence="12 13">VKM Ac-2572</strain>
    </source>
</reference>
<evidence type="ECO:0000256" key="6">
    <source>
        <dbReference type="ARBA" id="ARBA00022777"/>
    </source>
</evidence>
<keyword evidence="9" id="KW-1133">Transmembrane helix</keyword>
<feature type="transmembrane region" description="Helical" evidence="9">
    <location>
        <begin position="17"/>
        <end position="35"/>
    </location>
</feature>
<keyword evidence="9" id="KW-0472">Membrane</keyword>
<dbReference type="InterPro" id="IPR003594">
    <property type="entry name" value="HATPase_dom"/>
</dbReference>
<evidence type="ECO:0000256" key="4">
    <source>
        <dbReference type="ARBA" id="ARBA00022679"/>
    </source>
</evidence>
<evidence type="ECO:0000259" key="11">
    <source>
        <dbReference type="Pfam" id="PF07730"/>
    </source>
</evidence>
<keyword evidence="9" id="KW-0812">Transmembrane</keyword>
<feature type="transmembrane region" description="Helical" evidence="9">
    <location>
        <begin position="110"/>
        <end position="128"/>
    </location>
</feature>
<evidence type="ECO:0000256" key="5">
    <source>
        <dbReference type="ARBA" id="ARBA00022741"/>
    </source>
</evidence>
<dbReference type="CDD" id="cd16917">
    <property type="entry name" value="HATPase_UhpB-NarQ-NarX-like"/>
    <property type="match status" value="1"/>
</dbReference>
<evidence type="ECO:0000256" key="8">
    <source>
        <dbReference type="ARBA" id="ARBA00023012"/>
    </source>
</evidence>
<dbReference type="InterPro" id="IPR036890">
    <property type="entry name" value="HATPase_C_sf"/>
</dbReference>
<evidence type="ECO:0000256" key="1">
    <source>
        <dbReference type="ARBA" id="ARBA00000085"/>
    </source>
</evidence>
<dbReference type="GO" id="GO:0016020">
    <property type="term" value="C:membrane"/>
    <property type="evidence" value="ECO:0007669"/>
    <property type="project" value="InterPro"/>
</dbReference>
<dbReference type="InterPro" id="IPR011712">
    <property type="entry name" value="Sig_transdc_His_kin_sub3_dim/P"/>
</dbReference>
<evidence type="ECO:0000313" key="13">
    <source>
        <dbReference type="Proteomes" id="UP000294508"/>
    </source>
</evidence>
<evidence type="ECO:0000256" key="7">
    <source>
        <dbReference type="ARBA" id="ARBA00022840"/>
    </source>
</evidence>
<dbReference type="InterPro" id="IPR023606">
    <property type="entry name" value="CoA-Trfase_III_dom_1_sf"/>
</dbReference>
<feature type="transmembrane region" description="Helical" evidence="9">
    <location>
        <begin position="134"/>
        <end position="152"/>
    </location>
</feature>
<dbReference type="Pfam" id="PF07730">
    <property type="entry name" value="HisKA_3"/>
    <property type="match status" value="1"/>
</dbReference>
<dbReference type="Gene3D" id="3.30.565.10">
    <property type="entry name" value="Histidine kinase-like ATPase, C-terminal domain"/>
    <property type="match status" value="1"/>
</dbReference>
<keyword evidence="7" id="KW-0067">ATP-binding</keyword>
<dbReference type="GO" id="GO:0005524">
    <property type="term" value="F:ATP binding"/>
    <property type="evidence" value="ECO:0007669"/>
    <property type="project" value="UniProtKB-KW"/>
</dbReference>
<accession>A0A4R2H3T2</accession>
<evidence type="ECO:0000256" key="3">
    <source>
        <dbReference type="ARBA" id="ARBA00022553"/>
    </source>
</evidence>
<gene>
    <name evidence="12" type="ORF">EV652_113203</name>
</gene>
<keyword evidence="13" id="KW-1185">Reference proteome</keyword>
<keyword evidence="6 12" id="KW-0418">Kinase</keyword>
<dbReference type="RefSeq" id="WP_132213258.1">
    <property type="nucleotide sequence ID" value="NZ_SLWN01000013.1"/>
</dbReference>
<evidence type="ECO:0000313" key="12">
    <source>
        <dbReference type="EMBL" id="TCO19804.1"/>
    </source>
</evidence>
<protein>
    <recommendedName>
        <fullName evidence="2">histidine kinase</fullName>
        <ecNumber evidence="2">2.7.13.3</ecNumber>
    </recommendedName>
</protein>
<comment type="caution">
    <text evidence="12">The sequence shown here is derived from an EMBL/GenBank/DDBJ whole genome shotgun (WGS) entry which is preliminary data.</text>
</comment>
<comment type="catalytic activity">
    <reaction evidence="1">
        <text>ATP + protein L-histidine = ADP + protein N-phospho-L-histidine.</text>
        <dbReference type="EC" id="2.7.13.3"/>
    </reaction>
</comment>
<dbReference type="SUPFAM" id="SSF89796">
    <property type="entry name" value="CoA-transferase family III (CaiB/BaiF)"/>
    <property type="match status" value="1"/>
</dbReference>
<evidence type="ECO:0000256" key="2">
    <source>
        <dbReference type="ARBA" id="ARBA00012438"/>
    </source>
</evidence>
<feature type="domain" description="Histidine kinase/HSP90-like ATPase" evidence="10">
    <location>
        <begin position="299"/>
        <end position="388"/>
    </location>
</feature>
<keyword evidence="8" id="KW-0902">Two-component regulatory system</keyword>
<dbReference type="Gene3D" id="1.20.5.1930">
    <property type="match status" value="1"/>
</dbReference>
<sequence length="403" mass="43177">MVSVDEYAERNPRLTDVFIVIALLGAAVLGANLIAPGESRPQDVWVAEAVTGLACLALLKAREHPRVTVMVTTACAVATGSLGFLLTPLLLAPVMVALYWLAATSSSRTTWAYGGIAVVLVVSTAVGVTIDGTVVLRAVGPALWLLLPLAMGSRSRLRHAYLDAVHARAEHAERTRDEEARLRVTEERMRIARDLHEVVAHHMAVANAQAGTAAHLFETDPELSKKILTELQATTSSVMLELRDTVGVLRQMGTDTENLEPAPGLDQLTDLLEVCRSAGLAVNLEIEGEPRDLSPGVDLTAYRIIQEALTNATKHSASAVASLRLRYSSTRLTITVTNDVRPDDESGPGDHGYGIIGMRERAHSIGGDLRVSDSRDVGFEVVTDLPVQPRVSAPHVPAPQVTS</sequence>
<dbReference type="GO" id="GO:0046983">
    <property type="term" value="F:protein dimerization activity"/>
    <property type="evidence" value="ECO:0007669"/>
    <property type="project" value="InterPro"/>
</dbReference>
<evidence type="ECO:0000259" key="10">
    <source>
        <dbReference type="Pfam" id="PF02518"/>
    </source>
</evidence>
<dbReference type="OrthoDB" id="227596at2"/>
<dbReference type="Proteomes" id="UP000294508">
    <property type="component" value="Unassembled WGS sequence"/>
</dbReference>
<keyword evidence="5" id="KW-0547">Nucleotide-binding</keyword>
<dbReference type="Pfam" id="PF02518">
    <property type="entry name" value="HATPase_c"/>
    <property type="match status" value="1"/>
</dbReference>
<dbReference type="AlphaFoldDB" id="A0A4R2H3T2"/>
<feature type="domain" description="Signal transduction histidine kinase subgroup 3 dimerisation and phosphoacceptor" evidence="11">
    <location>
        <begin position="187"/>
        <end position="252"/>
    </location>
</feature>
<evidence type="ECO:0000256" key="9">
    <source>
        <dbReference type="SAM" id="Phobius"/>
    </source>
</evidence>
<dbReference type="PANTHER" id="PTHR24421:SF10">
    <property type="entry name" value="NITRATE_NITRITE SENSOR PROTEIN NARQ"/>
    <property type="match status" value="1"/>
</dbReference>
<dbReference type="GO" id="GO:0000155">
    <property type="term" value="F:phosphorelay sensor kinase activity"/>
    <property type="evidence" value="ECO:0007669"/>
    <property type="project" value="InterPro"/>
</dbReference>
<feature type="transmembrane region" description="Helical" evidence="9">
    <location>
        <begin position="44"/>
        <end position="61"/>
    </location>
</feature>
<dbReference type="SUPFAM" id="SSF55874">
    <property type="entry name" value="ATPase domain of HSP90 chaperone/DNA topoisomerase II/histidine kinase"/>
    <property type="match status" value="1"/>
</dbReference>
<dbReference type="PANTHER" id="PTHR24421">
    <property type="entry name" value="NITRATE/NITRITE SENSOR PROTEIN NARX-RELATED"/>
    <property type="match status" value="1"/>
</dbReference>
<keyword evidence="4" id="KW-0808">Transferase</keyword>
<feature type="transmembrane region" description="Helical" evidence="9">
    <location>
        <begin position="81"/>
        <end position="103"/>
    </location>
</feature>
<dbReference type="InterPro" id="IPR050482">
    <property type="entry name" value="Sensor_HK_TwoCompSys"/>
</dbReference>
<proteinExistence type="predicted"/>